<evidence type="ECO:0000313" key="1">
    <source>
        <dbReference type="EMBL" id="AHB68983.1"/>
    </source>
</evidence>
<name>V5TV13_9ENTR</name>
<dbReference type="HOGENOM" id="CLU_3268824_0_0_6"/>
<reference evidence="1 2" key="1">
    <citation type="journal article" date="2014" name="Genome Announc.">
        <title>Complete Genome Sequence of Cronobacter sakazakii Strain CMCC 45402.</title>
        <authorList>
            <person name="Zhao Z."/>
            <person name="Wang L."/>
            <person name="Wang B."/>
            <person name="Liang H."/>
            <person name="Ye Q."/>
            <person name="Zeng M."/>
        </authorList>
    </citation>
    <scope>NUCLEOTIDE SEQUENCE [LARGE SCALE GENOMIC DNA]</scope>
    <source>
        <strain evidence="2">45402</strain>
    </source>
</reference>
<protein>
    <submittedName>
        <fullName evidence="1">Uncharacterized protein</fullName>
    </submittedName>
</protein>
<proteinExistence type="predicted"/>
<dbReference type="Proteomes" id="UP000018545">
    <property type="component" value="Chromosome"/>
</dbReference>
<dbReference type="EMBL" id="CP006731">
    <property type="protein sequence ID" value="AHB68983.1"/>
    <property type="molecule type" value="Genomic_DNA"/>
</dbReference>
<dbReference type="AlphaFoldDB" id="V5TV13"/>
<accession>V5TV13</accession>
<evidence type="ECO:0000313" key="2">
    <source>
        <dbReference type="Proteomes" id="UP000018545"/>
    </source>
</evidence>
<dbReference type="KEGG" id="csi:P262_00873"/>
<sequence length="41" mass="4899">MRFAYPPYIISAPYVSLVMAGREWWVRFAYPPYENAIIFIV</sequence>
<gene>
    <name evidence="1" type="ORF">P262_00873</name>
</gene>
<organism evidence="1 2">
    <name type="scientific">Cronobacter malonaticus</name>
    <dbReference type="NCBI Taxonomy" id="413503"/>
    <lineage>
        <taxon>Bacteria</taxon>
        <taxon>Pseudomonadati</taxon>
        <taxon>Pseudomonadota</taxon>
        <taxon>Gammaproteobacteria</taxon>
        <taxon>Enterobacterales</taxon>
        <taxon>Enterobacteriaceae</taxon>
        <taxon>Cronobacter</taxon>
    </lineage>
</organism>